<evidence type="ECO:0000256" key="3">
    <source>
        <dbReference type="RuleBase" id="RU361172"/>
    </source>
</evidence>
<dbReference type="Pfam" id="PF10397">
    <property type="entry name" value="ADSL_C"/>
    <property type="match status" value="1"/>
</dbReference>
<dbReference type="PRINTS" id="PR00149">
    <property type="entry name" value="FUMRATELYASE"/>
</dbReference>
<feature type="coiled-coil region" evidence="4">
    <location>
        <begin position="46"/>
        <end position="73"/>
    </location>
</feature>
<dbReference type="InterPro" id="IPR004769">
    <property type="entry name" value="Pur_lyase"/>
</dbReference>
<dbReference type="GO" id="GO:0044208">
    <property type="term" value="P:'de novo' AMP biosynthetic process"/>
    <property type="evidence" value="ECO:0007669"/>
    <property type="project" value="TreeGrafter"/>
</dbReference>
<dbReference type="Gene3D" id="1.10.40.30">
    <property type="entry name" value="Fumarase/aspartase (C-terminal domain)"/>
    <property type="match status" value="1"/>
</dbReference>
<dbReference type="CDD" id="cd03302">
    <property type="entry name" value="Adenylsuccinate_lyase_2"/>
    <property type="match status" value="1"/>
</dbReference>
<dbReference type="InterPro" id="IPR019468">
    <property type="entry name" value="AdenyloSucc_lyase_C"/>
</dbReference>
<organism evidence="6 7">
    <name type="scientific">Thermospira aquatica</name>
    <dbReference type="NCBI Taxonomy" id="2828656"/>
    <lineage>
        <taxon>Bacteria</taxon>
        <taxon>Pseudomonadati</taxon>
        <taxon>Spirochaetota</taxon>
        <taxon>Spirochaetia</taxon>
        <taxon>Brevinematales</taxon>
        <taxon>Thermospiraceae</taxon>
        <taxon>Thermospira</taxon>
    </lineage>
</organism>
<dbReference type="EMBL" id="CP073355">
    <property type="protein sequence ID" value="URA10729.1"/>
    <property type="molecule type" value="Genomic_DNA"/>
</dbReference>
<dbReference type="RefSeq" id="WP_271435857.1">
    <property type="nucleotide sequence ID" value="NZ_CP073355.1"/>
</dbReference>
<evidence type="ECO:0000256" key="2">
    <source>
        <dbReference type="NCBIfam" id="TIGR00928"/>
    </source>
</evidence>
<dbReference type="PRINTS" id="PR00145">
    <property type="entry name" value="ARGSUCLYASE"/>
</dbReference>
<reference evidence="6" key="1">
    <citation type="submission" date="2021-04" db="EMBL/GenBank/DDBJ databases">
        <authorList>
            <person name="Postec A."/>
        </authorList>
    </citation>
    <scope>NUCLEOTIDE SEQUENCE</scope>
    <source>
        <strain evidence="6">F1F22</strain>
    </source>
</reference>
<keyword evidence="4" id="KW-0175">Coiled coil</keyword>
<protein>
    <recommendedName>
        <fullName evidence="2 3">Adenylosuccinate lyase</fullName>
        <shortName evidence="3">ASL</shortName>
        <ecNumber evidence="2 3">4.3.2.2</ecNumber>
    </recommendedName>
    <alternativeName>
        <fullName evidence="3">Adenylosuccinase</fullName>
    </alternativeName>
</protein>
<comment type="pathway">
    <text evidence="3">Purine metabolism; IMP biosynthesis via de novo pathway; 5-amino-1-(5-phospho-D-ribosyl)imidazole-4-carboxamide from 5-amino-1-(5-phospho-D-ribosyl)imidazole-4-carboxylate: step 2/2.</text>
</comment>
<dbReference type="NCBIfam" id="TIGR00928">
    <property type="entry name" value="purB"/>
    <property type="match status" value="1"/>
</dbReference>
<gene>
    <name evidence="6" type="ORF">KDW03_02700</name>
</gene>
<dbReference type="InterPro" id="IPR022761">
    <property type="entry name" value="Fumarate_lyase_N"/>
</dbReference>
<dbReference type="KEGG" id="taqu:KDW03_02700"/>
<dbReference type="InterPro" id="IPR020557">
    <property type="entry name" value="Fumarate_lyase_CS"/>
</dbReference>
<keyword evidence="1 3" id="KW-0456">Lyase</keyword>
<feature type="domain" description="Adenylosuccinate lyase C-terminal" evidence="5">
    <location>
        <begin position="368"/>
        <end position="451"/>
    </location>
</feature>
<dbReference type="SUPFAM" id="SSF48557">
    <property type="entry name" value="L-aspartase-like"/>
    <property type="match status" value="1"/>
</dbReference>
<dbReference type="PANTHER" id="PTHR43172">
    <property type="entry name" value="ADENYLOSUCCINATE LYASE"/>
    <property type="match status" value="1"/>
</dbReference>
<comment type="similarity">
    <text evidence="3">Belongs to the lyase 1 family. Adenylosuccinate lyase subfamily.</text>
</comment>
<dbReference type="Pfam" id="PF00206">
    <property type="entry name" value="Lyase_1"/>
    <property type="match status" value="1"/>
</dbReference>
<dbReference type="InterPro" id="IPR008948">
    <property type="entry name" value="L-Aspartase-like"/>
</dbReference>
<dbReference type="GO" id="GO:0004018">
    <property type="term" value="F:N6-(1,2-dicarboxyethyl)AMP AMP-lyase (fumarate-forming) activity"/>
    <property type="evidence" value="ECO:0007669"/>
    <property type="project" value="UniProtKB-UniRule"/>
</dbReference>
<dbReference type="PANTHER" id="PTHR43172:SF1">
    <property type="entry name" value="ADENYLOSUCCINATE LYASE"/>
    <property type="match status" value="1"/>
</dbReference>
<dbReference type="Gene3D" id="1.10.275.60">
    <property type="match status" value="1"/>
</dbReference>
<dbReference type="SMART" id="SM00998">
    <property type="entry name" value="ADSL_C"/>
    <property type="match status" value="1"/>
</dbReference>
<sequence length="474" mass="54971">MAVYQNPLETRYASKEMLEIFSEETKFLTWRDCWIALAEAEKELGLPITDEQIEDLKKNRENLNLERAREIEKEIHHDVMSHIRAYGEVAQKAAGIIHLGATSCFVTDNTDVILYRRALKLVRKRLVSVIRTLRTMAWEYRKLPVLGYTHLQPAQPTTLGKRISLWLYDFLLDLEEIEYRMEKLMLRGAKGTTGTQASFMELFDGDREKVRKLDHLVAQKLGFEKVVPVSGQTLTRKFDVHILQLLSNIATTAHRACNDIRLMQHSWQVEEPFDKKQVGSSAMPYKRNPILAERITALARYVINDVQNASYTYANQFLERTLDDSANRRISMAEGFLAIDAILILCQRLFSGLKVYPEVIHKIMMQNLPFYATENILMEAVKRGGDRQKLHEVIREYAMQQVAAVREGREFDMLQAMKESGHFPIPEEIWARIRDLSQYVGRAPWQVEEFIAEHVDPVLSRYSNEEDIPAEIRV</sequence>
<dbReference type="Proteomes" id="UP001056539">
    <property type="component" value="Chromosome"/>
</dbReference>
<dbReference type="GO" id="GO:0005829">
    <property type="term" value="C:cytosol"/>
    <property type="evidence" value="ECO:0007669"/>
    <property type="project" value="TreeGrafter"/>
</dbReference>
<proteinExistence type="inferred from homology"/>
<accession>A0AAX3BET2</accession>
<dbReference type="AlphaFoldDB" id="A0AAX3BET2"/>
<evidence type="ECO:0000313" key="6">
    <source>
        <dbReference type="EMBL" id="URA10729.1"/>
    </source>
</evidence>
<dbReference type="EC" id="4.3.2.2" evidence="2 3"/>
<reference evidence="6" key="2">
    <citation type="submission" date="2022-06" db="EMBL/GenBank/DDBJ databases">
        <title>Thermospira aquatica gen. nov., sp. nov.</title>
        <authorList>
            <person name="Ben Ali Gam Z."/>
            <person name="Labat M."/>
        </authorList>
    </citation>
    <scope>NUCLEOTIDE SEQUENCE</scope>
    <source>
        <strain evidence="6">F1F22</strain>
    </source>
</reference>
<evidence type="ECO:0000256" key="4">
    <source>
        <dbReference type="SAM" id="Coils"/>
    </source>
</evidence>
<dbReference type="Gene3D" id="1.20.200.10">
    <property type="entry name" value="Fumarase/aspartase (Central domain)"/>
    <property type="match status" value="1"/>
</dbReference>
<evidence type="ECO:0000256" key="1">
    <source>
        <dbReference type="ARBA" id="ARBA00023239"/>
    </source>
</evidence>
<dbReference type="InterPro" id="IPR000362">
    <property type="entry name" value="Fumarate_lyase_fam"/>
</dbReference>
<evidence type="ECO:0000313" key="7">
    <source>
        <dbReference type="Proteomes" id="UP001056539"/>
    </source>
</evidence>
<keyword evidence="3" id="KW-0658">Purine biosynthesis</keyword>
<dbReference type="GO" id="GO:0070626">
    <property type="term" value="F:(S)-2-(5-amino-1-(5-phospho-D-ribosyl)imidazole-4-carboxamido) succinate lyase (fumarate-forming) activity"/>
    <property type="evidence" value="ECO:0007669"/>
    <property type="project" value="TreeGrafter"/>
</dbReference>
<name>A0AAX3BET2_9SPIR</name>
<evidence type="ECO:0000259" key="5">
    <source>
        <dbReference type="SMART" id="SM00998"/>
    </source>
</evidence>
<comment type="catalytic activity">
    <reaction evidence="3">
        <text>(2S)-2-[5-amino-1-(5-phospho-beta-D-ribosyl)imidazole-4-carboxamido]succinate = 5-amino-1-(5-phospho-beta-D-ribosyl)imidazole-4-carboxamide + fumarate</text>
        <dbReference type="Rhea" id="RHEA:23920"/>
        <dbReference type="ChEBI" id="CHEBI:29806"/>
        <dbReference type="ChEBI" id="CHEBI:58443"/>
        <dbReference type="ChEBI" id="CHEBI:58475"/>
        <dbReference type="EC" id="4.3.2.2"/>
    </reaction>
</comment>
<dbReference type="PROSITE" id="PS00163">
    <property type="entry name" value="FUMARATE_LYASES"/>
    <property type="match status" value="1"/>
</dbReference>
<keyword evidence="7" id="KW-1185">Reference proteome</keyword>
<comment type="pathway">
    <text evidence="3">Purine metabolism; AMP biosynthesis via de novo pathway; AMP from IMP: step 2/2.</text>
</comment>
<comment type="catalytic activity">
    <reaction evidence="3">
        <text>N(6)-(1,2-dicarboxyethyl)-AMP = fumarate + AMP</text>
        <dbReference type="Rhea" id="RHEA:16853"/>
        <dbReference type="ChEBI" id="CHEBI:29806"/>
        <dbReference type="ChEBI" id="CHEBI:57567"/>
        <dbReference type="ChEBI" id="CHEBI:456215"/>
        <dbReference type="EC" id="4.3.2.2"/>
    </reaction>
</comment>